<dbReference type="AlphaFoldDB" id="Q87HG9"/>
<gene>
    <name evidence="1" type="ordered locus">VPA0996</name>
</gene>
<dbReference type="KEGG" id="vpa:VPA0996"/>
<dbReference type="Proteomes" id="UP000002493">
    <property type="component" value="Chromosome 2"/>
</dbReference>
<protein>
    <submittedName>
        <fullName evidence="1">Uncharacterized protein</fullName>
    </submittedName>
</protein>
<reference evidence="1 2" key="1">
    <citation type="journal article" date="2003" name="Lancet">
        <title>Genome sequence of Vibrio parahaemolyticus: a pathogenic mechanism distinct from that of V. cholerae.</title>
        <authorList>
            <person name="Makino K."/>
            <person name="Oshima K."/>
            <person name="Kurokawa K."/>
            <person name="Yokoyama K."/>
            <person name="Uda T."/>
            <person name="Tagomori K."/>
            <person name="Iijima Y."/>
            <person name="Najima M."/>
            <person name="Nakano M."/>
            <person name="Yamashita A."/>
            <person name="Kubota Y."/>
            <person name="Kimura S."/>
            <person name="Yasunaga T."/>
            <person name="Honda T."/>
            <person name="Shinagawa H."/>
            <person name="Hattori M."/>
            <person name="Iida T."/>
        </authorList>
    </citation>
    <scope>NUCLEOTIDE SEQUENCE [LARGE SCALE GENOMIC DNA]</scope>
    <source>
        <strain evidence="2">RIMD 2210633</strain>
    </source>
</reference>
<dbReference type="HOGENOM" id="CLU_3399084_0_0_6"/>
<evidence type="ECO:0000313" key="1">
    <source>
        <dbReference type="EMBL" id="BAC62339.1"/>
    </source>
</evidence>
<organism evidence="1 2">
    <name type="scientific">Vibrio parahaemolyticus serotype O3:K6 (strain RIMD 2210633)</name>
    <dbReference type="NCBI Taxonomy" id="223926"/>
    <lineage>
        <taxon>Bacteria</taxon>
        <taxon>Pseudomonadati</taxon>
        <taxon>Pseudomonadota</taxon>
        <taxon>Gammaproteobacteria</taxon>
        <taxon>Vibrionales</taxon>
        <taxon>Vibrionaceae</taxon>
        <taxon>Vibrio</taxon>
    </lineage>
</organism>
<dbReference type="EMBL" id="BA000032">
    <property type="protein sequence ID" value="BAC62339.1"/>
    <property type="molecule type" value="Genomic_DNA"/>
</dbReference>
<proteinExistence type="predicted"/>
<sequence>MSECEEHVNISRMFIGSILAVNGKSLTLKRH</sequence>
<name>Q87HG9_VIBPA</name>
<evidence type="ECO:0000313" key="2">
    <source>
        <dbReference type="Proteomes" id="UP000002493"/>
    </source>
</evidence>
<accession>Q87HG9</accession>